<dbReference type="InParanoid" id="Q19943"/>
<sequence length="298" mass="33692">MVTPIEQSFQHLADEPTSLNLIRFTAEMIEMTTELPFKKMQAGLIKSIAHILHDEKFEKIRGPQAMLKLMMLAYYTTKVGVPEVDNHTYGLDMFNDYKQFFFQWAHGCGKKKAVSEFRTVFHLALSNLYYQMSPTLIVKDFEKIFQQYFGQLPMISGLERKALDKLFGRGMIEKFAWAENVMSFGNSRELSGRTVAVRPDHRILEVARGTMISSSYISPNKSGSSVLLNESPPTNSPIVKFGTYPKFQLQDVSSSMLNARRRQLTATVTSAESPMKQPRMATGNFNDRASTSSGGPKN</sequence>
<dbReference type="PaxDb" id="6239-F31F6.2"/>
<feature type="region of interest" description="Disordered" evidence="1">
    <location>
        <begin position="263"/>
        <end position="298"/>
    </location>
</feature>
<keyword evidence="3" id="KW-1185">Reference proteome</keyword>
<dbReference type="AlphaFoldDB" id="Q19943"/>
<organism evidence="2 3">
    <name type="scientific">Caenorhabditis elegans</name>
    <dbReference type="NCBI Taxonomy" id="6239"/>
    <lineage>
        <taxon>Eukaryota</taxon>
        <taxon>Metazoa</taxon>
        <taxon>Ecdysozoa</taxon>
        <taxon>Nematoda</taxon>
        <taxon>Chromadorea</taxon>
        <taxon>Rhabditida</taxon>
        <taxon>Rhabditina</taxon>
        <taxon>Rhabditomorpha</taxon>
        <taxon>Rhabditoidea</taxon>
        <taxon>Rhabditidae</taxon>
        <taxon>Peloderinae</taxon>
        <taxon>Caenorhabditis</taxon>
    </lineage>
</organism>
<gene>
    <name evidence="2" type="ORF">CELE_F31F6.2</name>
    <name evidence="2 4" type="ORF">F31F6.2</name>
</gene>
<dbReference type="Bgee" id="WBGene00009301">
    <property type="expression patterns" value="Expressed in adult organism and 2 other cell types or tissues"/>
</dbReference>
<dbReference type="PhylomeDB" id="Q19943"/>
<evidence type="ECO:0000256" key="1">
    <source>
        <dbReference type="SAM" id="MobiDB-lite"/>
    </source>
</evidence>
<dbReference type="PIR" id="T21610">
    <property type="entry name" value="T21610"/>
</dbReference>
<proteinExistence type="predicted"/>
<dbReference type="WormBase" id="F31F6.2">
    <property type="protein sequence ID" value="CE05774"/>
    <property type="gene ID" value="WBGene00009301"/>
</dbReference>
<dbReference type="HOGENOM" id="CLU_064808_0_0_1"/>
<dbReference type="STRING" id="6239.F31F6.2.1"/>
<dbReference type="Proteomes" id="UP000001940">
    <property type="component" value="Chromosome X"/>
</dbReference>
<dbReference type="SMR" id="Q19943"/>
<protein>
    <submittedName>
        <fullName evidence="2">Uncharacterized protein</fullName>
    </submittedName>
</protein>
<evidence type="ECO:0000313" key="2">
    <source>
        <dbReference type="EMBL" id="CAA93749.1"/>
    </source>
</evidence>
<accession>Q19943</accession>
<evidence type="ECO:0000313" key="3">
    <source>
        <dbReference type="Proteomes" id="UP000001940"/>
    </source>
</evidence>
<dbReference type="AGR" id="WB:WBGene00009301"/>
<feature type="compositionally biased region" description="Polar residues" evidence="1">
    <location>
        <begin position="283"/>
        <end position="298"/>
    </location>
</feature>
<dbReference type="UCSC" id="F31F6.2">
    <property type="organism name" value="c. elegans"/>
</dbReference>
<reference evidence="2 3" key="1">
    <citation type="journal article" date="1998" name="Science">
        <title>Genome sequence of the nematode C. elegans: a platform for investigating biology.</title>
        <authorList>
            <consortium name="The C. elegans sequencing consortium"/>
            <person name="Sulson J.E."/>
            <person name="Waterston R."/>
        </authorList>
    </citation>
    <scope>NUCLEOTIDE SEQUENCE [LARGE SCALE GENOMIC DNA]</scope>
    <source>
        <strain evidence="2 3">Bristol N2</strain>
    </source>
</reference>
<dbReference type="EMBL" id="BX284606">
    <property type="protein sequence ID" value="CAA93749.1"/>
    <property type="molecule type" value="Genomic_DNA"/>
</dbReference>
<evidence type="ECO:0000313" key="4">
    <source>
        <dbReference type="WormBase" id="F31F6.2"/>
    </source>
</evidence>
<name>Q19943_CAEEL</name>